<evidence type="ECO:0000313" key="6">
    <source>
        <dbReference type="EMBL" id="CAH1418310.1"/>
    </source>
</evidence>
<evidence type="ECO:0000313" key="7">
    <source>
        <dbReference type="Proteomes" id="UP001157418"/>
    </source>
</evidence>
<dbReference type="PANTHER" id="PTHR12603:SF40">
    <property type="entry name" value="RNA RECOGNITION MOTIF DOMAIN, EUKARYOTE-RELATED"/>
    <property type="match status" value="1"/>
</dbReference>
<dbReference type="Gene3D" id="3.30.40.10">
    <property type="entry name" value="Zinc/RING finger domain, C3HC4 (zinc finger)"/>
    <property type="match status" value="1"/>
</dbReference>
<dbReference type="GO" id="GO:0030014">
    <property type="term" value="C:CCR4-NOT complex"/>
    <property type="evidence" value="ECO:0007669"/>
    <property type="project" value="InterPro"/>
</dbReference>
<evidence type="ECO:0008006" key="8">
    <source>
        <dbReference type="Google" id="ProtNLM"/>
    </source>
</evidence>
<dbReference type="CDD" id="cd16618">
    <property type="entry name" value="mRING-HC-C4C4_CNOT4"/>
    <property type="match status" value="1"/>
</dbReference>
<evidence type="ECO:0000256" key="1">
    <source>
        <dbReference type="PROSITE-ProRule" id="PRU00175"/>
    </source>
</evidence>
<keyword evidence="7" id="KW-1185">Reference proteome</keyword>
<dbReference type="InterPro" id="IPR003954">
    <property type="entry name" value="RRM_euk-type"/>
</dbReference>
<evidence type="ECO:0000259" key="5">
    <source>
        <dbReference type="PROSITE" id="PS50102"/>
    </source>
</evidence>
<evidence type="ECO:0000259" key="4">
    <source>
        <dbReference type="PROSITE" id="PS50089"/>
    </source>
</evidence>
<dbReference type="GO" id="GO:0008270">
    <property type="term" value="F:zinc ion binding"/>
    <property type="evidence" value="ECO:0007669"/>
    <property type="project" value="UniProtKB-KW"/>
</dbReference>
<dbReference type="SMART" id="SM00360">
    <property type="entry name" value="RRM"/>
    <property type="match status" value="1"/>
</dbReference>
<dbReference type="InterPro" id="IPR012677">
    <property type="entry name" value="Nucleotide-bd_a/b_plait_sf"/>
</dbReference>
<dbReference type="InterPro" id="IPR001841">
    <property type="entry name" value="Znf_RING"/>
</dbReference>
<feature type="region of interest" description="Disordered" evidence="3">
    <location>
        <begin position="416"/>
        <end position="480"/>
    </location>
</feature>
<accession>A0AAU9LWK7</accession>
<proteinExistence type="predicted"/>
<dbReference type="FunFam" id="3.30.70.330:FF:000161">
    <property type="entry name" value="RNA binding (RRM/RBD/RNP motifs) family protein"/>
    <property type="match status" value="1"/>
</dbReference>
<keyword evidence="1" id="KW-0479">Metal-binding</keyword>
<feature type="compositionally biased region" description="Polar residues" evidence="3">
    <location>
        <begin position="436"/>
        <end position="463"/>
    </location>
</feature>
<dbReference type="InterPro" id="IPR034261">
    <property type="entry name" value="CNOT4_RRM"/>
</dbReference>
<dbReference type="SUPFAM" id="SSF54928">
    <property type="entry name" value="RNA-binding domain, RBD"/>
    <property type="match status" value="1"/>
</dbReference>
<dbReference type="AlphaFoldDB" id="A0AAU9LWK7"/>
<dbReference type="InterPro" id="IPR035979">
    <property type="entry name" value="RBD_domain_sf"/>
</dbReference>
<evidence type="ECO:0000256" key="2">
    <source>
        <dbReference type="PROSITE-ProRule" id="PRU00176"/>
    </source>
</evidence>
<name>A0AAU9LWK7_9ASTR</name>
<feature type="region of interest" description="Disordered" evidence="3">
    <location>
        <begin position="733"/>
        <end position="754"/>
    </location>
</feature>
<gene>
    <name evidence="6" type="ORF">LVIROSA_LOCUS5908</name>
</gene>
<dbReference type="Gene3D" id="3.30.70.330">
    <property type="match status" value="1"/>
</dbReference>
<dbReference type="Pfam" id="PF14570">
    <property type="entry name" value="zf-RING_4"/>
    <property type="match status" value="1"/>
</dbReference>
<dbReference type="CDD" id="cd12438">
    <property type="entry name" value="RRM_CNOT4"/>
    <property type="match status" value="1"/>
</dbReference>
<dbReference type="SUPFAM" id="SSF57850">
    <property type="entry name" value="RING/U-box"/>
    <property type="match status" value="1"/>
</dbReference>
<dbReference type="GO" id="GO:0016567">
    <property type="term" value="P:protein ubiquitination"/>
    <property type="evidence" value="ECO:0007669"/>
    <property type="project" value="TreeGrafter"/>
</dbReference>
<keyword evidence="2" id="KW-0694">RNA-binding</keyword>
<dbReference type="InterPro" id="IPR013083">
    <property type="entry name" value="Znf_RING/FYVE/PHD"/>
</dbReference>
<dbReference type="InterPro" id="IPR039780">
    <property type="entry name" value="Mot2"/>
</dbReference>
<dbReference type="Pfam" id="PF00076">
    <property type="entry name" value="RRM_1"/>
    <property type="match status" value="1"/>
</dbReference>
<comment type="caution">
    <text evidence="6">The sequence shown here is derived from an EMBL/GenBank/DDBJ whole genome shotgun (WGS) entry which is preliminary data.</text>
</comment>
<organism evidence="6 7">
    <name type="scientific">Lactuca virosa</name>
    <dbReference type="NCBI Taxonomy" id="75947"/>
    <lineage>
        <taxon>Eukaryota</taxon>
        <taxon>Viridiplantae</taxon>
        <taxon>Streptophyta</taxon>
        <taxon>Embryophyta</taxon>
        <taxon>Tracheophyta</taxon>
        <taxon>Spermatophyta</taxon>
        <taxon>Magnoliopsida</taxon>
        <taxon>eudicotyledons</taxon>
        <taxon>Gunneridae</taxon>
        <taxon>Pentapetalae</taxon>
        <taxon>asterids</taxon>
        <taxon>campanulids</taxon>
        <taxon>Asterales</taxon>
        <taxon>Asteraceae</taxon>
        <taxon>Cichorioideae</taxon>
        <taxon>Cichorieae</taxon>
        <taxon>Lactucinae</taxon>
        <taxon>Lactuca</taxon>
    </lineage>
</organism>
<reference evidence="6 7" key="1">
    <citation type="submission" date="2022-01" db="EMBL/GenBank/DDBJ databases">
        <authorList>
            <person name="Xiong W."/>
            <person name="Schranz E."/>
        </authorList>
    </citation>
    <scope>NUCLEOTIDE SEQUENCE [LARGE SCALE GENOMIC DNA]</scope>
</reference>
<feature type="domain" description="RING-type" evidence="4">
    <location>
        <begin position="179"/>
        <end position="227"/>
    </location>
</feature>
<dbReference type="EMBL" id="CAKMRJ010000113">
    <property type="protein sequence ID" value="CAH1418310.1"/>
    <property type="molecule type" value="Genomic_DNA"/>
</dbReference>
<feature type="domain" description="RRM" evidence="5">
    <location>
        <begin position="280"/>
        <end position="366"/>
    </location>
</feature>
<dbReference type="GO" id="GO:0004842">
    <property type="term" value="F:ubiquitin-protein transferase activity"/>
    <property type="evidence" value="ECO:0007669"/>
    <property type="project" value="InterPro"/>
</dbReference>
<dbReference type="PROSITE" id="PS50089">
    <property type="entry name" value="ZF_RING_2"/>
    <property type="match status" value="1"/>
</dbReference>
<feature type="region of interest" description="Disordered" evidence="3">
    <location>
        <begin position="53"/>
        <end position="82"/>
    </location>
</feature>
<dbReference type="PANTHER" id="PTHR12603">
    <property type="entry name" value="CCR4-NOT TRANSCRIPTION COMPLEX RELATED"/>
    <property type="match status" value="1"/>
</dbReference>
<evidence type="ECO:0000256" key="3">
    <source>
        <dbReference type="SAM" id="MobiDB-lite"/>
    </source>
</evidence>
<dbReference type="InterPro" id="IPR039515">
    <property type="entry name" value="NOT4_mRING-HC-C4C4"/>
</dbReference>
<keyword evidence="1" id="KW-0863">Zinc-finger</keyword>
<protein>
    <recommendedName>
        <fullName evidence="8">CCR4-NOT transcription complex subunit 4</fullName>
    </recommendedName>
</protein>
<feature type="compositionally biased region" description="Basic and acidic residues" evidence="3">
    <location>
        <begin position="53"/>
        <end position="72"/>
    </location>
</feature>
<feature type="region of interest" description="Disordered" evidence="3">
    <location>
        <begin position="22"/>
        <end position="41"/>
    </location>
</feature>
<keyword evidence="1" id="KW-0862">Zinc</keyword>
<dbReference type="Proteomes" id="UP001157418">
    <property type="component" value="Unassembled WGS sequence"/>
</dbReference>
<dbReference type="SMART" id="SM00361">
    <property type="entry name" value="RRM_1"/>
    <property type="match status" value="1"/>
</dbReference>
<dbReference type="PROSITE" id="PS50102">
    <property type="entry name" value="RRM"/>
    <property type="match status" value="1"/>
</dbReference>
<dbReference type="InterPro" id="IPR000504">
    <property type="entry name" value="RRM_dom"/>
</dbReference>
<sequence length="1055" mass="117295">MSRERRQWLECEYMKEKIDQRREGRRFCDGGDNEEGGCGRRCEAGEARFGRVKERRWMQGEREEKRSDRRSSEQPPAARHRKSLPFAAVAADILQPPPSAAAVVADGSVNHELENGGAGKEETERLMVAIAMEWRRRRSRRLMWLCGSLFLALLDSSSTLLLVDQSTTATMSEEGEKTCPLCAEEMDLTDQQLRPCKCGYEICVWCWHHIMDMAEKDNTEGRCPACRTPYNKEKIVGTASKCERLVTGMSVEKKQKSQKGKTKTSEGRKQLGSVRVIQRNLVYIVGLPLNLADEDILQQKEYFGQYGKVLKVSISRTAAGAIQQFANSTCSVYITYSKEEEAIRSIQSAHGFILEGRTLRVCFGTTKYCHAWLRNMPCTNADCLYLHEFGPEEDSFTKDEIITAYTRNRVQQITGVTNDMQRRSGNLLPPPPADDYSNNNTDTSSAWEKPINKTTTTTNQNPANGMKVPLPNSSSGKSTALPAAASWGTRASNRQPSFKELVVEKGSLGNNPVSIKEDVDKNISNKLSHPSDISRNYSNPVPDEERIINNLSFDMSLSSINNNQRLQACESEPLTSNEAENTTVLVSDVQKKVAISVAEEDMMSFNDERLGDTEAIQNLPPNSSPPNNPMGCYPLHACVSPNGGVDPPSSHLANNNIPITVNDYSSTVIGNSSSSRELLSNGHSYFHGSTEGCKSEIGDLGESSIISNILSMDFDPWDESLTSPQNLAKFLDKQPESHSHSHSHRVLSSRNSNQSRFSFARQDEGSNNGDFGFEYKNSNSSDFVSNKNNSIYIDKKHSNYNNGSNGFSSFSFEESENFATNNFPMSENKISVSRTQVSAPPPGFSGVSISRAPPPGFTSQERMEQKQTFDTPTPTLSLSGNHMLLRNMGGGGDLEFMDPAILAVGGRVNSNSPPGRGFGLDMRSNFPSFNENDVRLQVLMQRSSFSQQQNPRRLSEVELDFPQQINSYAAIPSRMVDNNHLSSHYQTSFQQQQQLARRSLISSNNGHWNENNDMRLGLGLGLNNGYYHSAVGVGHEDTKFHFPTSPDLYNTTFGI</sequence>
<dbReference type="GO" id="GO:0003723">
    <property type="term" value="F:RNA binding"/>
    <property type="evidence" value="ECO:0007669"/>
    <property type="project" value="UniProtKB-UniRule"/>
</dbReference>